<name>A0AAV3QW16_LITER</name>
<gene>
    <name evidence="2" type="ORF">LIER_22989</name>
</gene>
<dbReference type="PANTHER" id="PTHR48475">
    <property type="entry name" value="RIBONUCLEASE H"/>
    <property type="match status" value="1"/>
</dbReference>
<comment type="caution">
    <text evidence="2">The sequence shown here is derived from an EMBL/GenBank/DDBJ whole genome shotgun (WGS) entry which is preliminary data.</text>
</comment>
<feature type="domain" description="Integrase zinc-binding" evidence="1">
    <location>
        <begin position="20"/>
        <end position="75"/>
    </location>
</feature>
<dbReference type="Gene3D" id="1.10.340.70">
    <property type="match status" value="1"/>
</dbReference>
<evidence type="ECO:0000259" key="1">
    <source>
        <dbReference type="Pfam" id="PF17921"/>
    </source>
</evidence>
<accession>A0AAV3QW16</accession>
<keyword evidence="3" id="KW-1185">Reference proteome</keyword>
<dbReference type="EMBL" id="BAABME010006389">
    <property type="protein sequence ID" value="GAA0168224.1"/>
    <property type="molecule type" value="Genomic_DNA"/>
</dbReference>
<reference evidence="2 3" key="1">
    <citation type="submission" date="2024-01" db="EMBL/GenBank/DDBJ databases">
        <title>The complete chloroplast genome sequence of Lithospermum erythrorhizon: insights into the phylogenetic relationship among Boraginaceae species and the maternal lineages of purple gromwells.</title>
        <authorList>
            <person name="Okada T."/>
            <person name="Watanabe K."/>
        </authorList>
    </citation>
    <scope>NUCLEOTIDE SEQUENCE [LARGE SCALE GENOMIC DNA]</scope>
</reference>
<sequence>MYEGELYRNSFEGPLLLCVSQENIQTMLYKVHSGWCGSHIGRRPLATKITRTGYFWPTLVRDSADFVQKCEACQKLGNAPQ</sequence>
<organism evidence="2 3">
    <name type="scientific">Lithospermum erythrorhizon</name>
    <name type="common">Purple gromwell</name>
    <name type="synonym">Lithospermum officinale var. erythrorhizon</name>
    <dbReference type="NCBI Taxonomy" id="34254"/>
    <lineage>
        <taxon>Eukaryota</taxon>
        <taxon>Viridiplantae</taxon>
        <taxon>Streptophyta</taxon>
        <taxon>Embryophyta</taxon>
        <taxon>Tracheophyta</taxon>
        <taxon>Spermatophyta</taxon>
        <taxon>Magnoliopsida</taxon>
        <taxon>eudicotyledons</taxon>
        <taxon>Gunneridae</taxon>
        <taxon>Pentapetalae</taxon>
        <taxon>asterids</taxon>
        <taxon>lamiids</taxon>
        <taxon>Boraginales</taxon>
        <taxon>Boraginaceae</taxon>
        <taxon>Boraginoideae</taxon>
        <taxon>Lithospermeae</taxon>
        <taxon>Lithospermum</taxon>
    </lineage>
</organism>
<dbReference type="Proteomes" id="UP001454036">
    <property type="component" value="Unassembled WGS sequence"/>
</dbReference>
<proteinExistence type="predicted"/>
<dbReference type="InterPro" id="IPR041588">
    <property type="entry name" value="Integrase_H2C2"/>
</dbReference>
<dbReference type="AlphaFoldDB" id="A0AAV3QW16"/>
<protein>
    <recommendedName>
        <fullName evidence="1">Integrase zinc-binding domain-containing protein</fullName>
    </recommendedName>
</protein>
<evidence type="ECO:0000313" key="3">
    <source>
        <dbReference type="Proteomes" id="UP001454036"/>
    </source>
</evidence>
<evidence type="ECO:0000313" key="2">
    <source>
        <dbReference type="EMBL" id="GAA0168224.1"/>
    </source>
</evidence>
<dbReference type="PANTHER" id="PTHR48475:SF2">
    <property type="entry name" value="RIBONUCLEASE H"/>
    <property type="match status" value="1"/>
</dbReference>
<dbReference type="Pfam" id="PF17921">
    <property type="entry name" value="Integrase_H2C2"/>
    <property type="match status" value="1"/>
</dbReference>